<keyword evidence="2" id="KW-1185">Reference proteome</keyword>
<comment type="caution">
    <text evidence="1">The sequence shown here is derived from an EMBL/GenBank/DDBJ whole genome shotgun (WGS) entry which is preliminary data.</text>
</comment>
<protein>
    <submittedName>
        <fullName evidence="1">Uncharacterized protein</fullName>
    </submittedName>
</protein>
<dbReference type="Proteomes" id="UP001415857">
    <property type="component" value="Unassembled WGS sequence"/>
</dbReference>
<organism evidence="1 2">
    <name type="scientific">Liquidambar formosana</name>
    <name type="common">Formosan gum</name>
    <dbReference type="NCBI Taxonomy" id="63359"/>
    <lineage>
        <taxon>Eukaryota</taxon>
        <taxon>Viridiplantae</taxon>
        <taxon>Streptophyta</taxon>
        <taxon>Embryophyta</taxon>
        <taxon>Tracheophyta</taxon>
        <taxon>Spermatophyta</taxon>
        <taxon>Magnoliopsida</taxon>
        <taxon>eudicotyledons</taxon>
        <taxon>Gunneridae</taxon>
        <taxon>Pentapetalae</taxon>
        <taxon>Saxifragales</taxon>
        <taxon>Altingiaceae</taxon>
        <taxon>Liquidambar</taxon>
    </lineage>
</organism>
<dbReference type="InterPro" id="IPR008480">
    <property type="entry name" value="DUF761_pln"/>
</dbReference>
<evidence type="ECO:0000313" key="2">
    <source>
        <dbReference type="Proteomes" id="UP001415857"/>
    </source>
</evidence>
<name>A0AAP0RN84_LIQFO</name>
<sequence>MSMRRLERTRSCASGDEDVDRRAETFIANFYQQLRLERQISLEIQYYRSEEFF</sequence>
<accession>A0AAP0RN84</accession>
<proteinExistence type="predicted"/>
<dbReference type="Pfam" id="PF05553">
    <property type="entry name" value="DUF761"/>
    <property type="match status" value="1"/>
</dbReference>
<reference evidence="1 2" key="1">
    <citation type="journal article" date="2024" name="Plant J.">
        <title>Genome sequences and population genomics reveal climatic adaptation and genomic divergence between two closely related sweetgum species.</title>
        <authorList>
            <person name="Xu W.Q."/>
            <person name="Ren C.Q."/>
            <person name="Zhang X.Y."/>
            <person name="Comes H.P."/>
            <person name="Liu X.H."/>
            <person name="Li Y.G."/>
            <person name="Kettle C.J."/>
            <person name="Jalonen R."/>
            <person name="Gaisberger H."/>
            <person name="Ma Y.Z."/>
            <person name="Qiu Y.X."/>
        </authorList>
    </citation>
    <scope>NUCLEOTIDE SEQUENCE [LARGE SCALE GENOMIC DNA]</scope>
    <source>
        <strain evidence="1">Hangzhou</strain>
    </source>
</reference>
<dbReference type="AlphaFoldDB" id="A0AAP0RN84"/>
<dbReference type="PANTHER" id="PTHR33098:SF112">
    <property type="entry name" value="COTTON FIBER PROTEIN"/>
    <property type="match status" value="1"/>
</dbReference>
<gene>
    <name evidence="1" type="ORF">L1049_012813</name>
</gene>
<evidence type="ECO:0000313" key="1">
    <source>
        <dbReference type="EMBL" id="KAK9279136.1"/>
    </source>
</evidence>
<dbReference type="EMBL" id="JBBPBK010000008">
    <property type="protein sequence ID" value="KAK9279136.1"/>
    <property type="molecule type" value="Genomic_DNA"/>
</dbReference>
<dbReference type="PANTHER" id="PTHR33098">
    <property type="entry name" value="COTTON FIBER (DUF761)"/>
    <property type="match status" value="1"/>
</dbReference>